<reference evidence="1" key="1">
    <citation type="journal article" date="2020" name="Ecol. Evol.">
        <title>Genome structure and content of the rice root-knot nematode (Meloidogyne graminicola).</title>
        <authorList>
            <person name="Phan N.T."/>
            <person name="Danchin E.G.J."/>
            <person name="Klopp C."/>
            <person name="Perfus-Barbeoch L."/>
            <person name="Kozlowski D.K."/>
            <person name="Koutsovoulos G.D."/>
            <person name="Lopez-Roques C."/>
            <person name="Bouchez O."/>
            <person name="Zahm M."/>
            <person name="Besnard G."/>
            <person name="Bellafiore S."/>
        </authorList>
    </citation>
    <scope>NUCLEOTIDE SEQUENCE</scope>
    <source>
        <strain evidence="1">VN-18</strain>
    </source>
</reference>
<feature type="non-terminal residue" evidence="1">
    <location>
        <position position="203"/>
    </location>
</feature>
<name>A0A8T0A269_9BILA</name>
<accession>A0A8T0A269</accession>
<dbReference type="OrthoDB" id="10486770at2759"/>
<dbReference type="AlphaFoldDB" id="A0A8T0A269"/>
<sequence length="203" mass="25461">MENFKDLLRKMIKNKEYDHLKRFQKSLINLIGNTRMEMLIEIYPDCFYREEKREKIFFDLLNEYFNNNTNIIEKWRLKNAINYFIYFDWMEKRQLNGEAEWNFKLIWNEFSNNYLYGEYYLQNIIANFKLIKIEELKKEAEKLYLFTEEYANSNLFKPIYLQTIKECCEYIDNFIRQKRLYEKKEIENNFLNKIKHVWFICVH</sequence>
<dbReference type="Proteomes" id="UP000605970">
    <property type="component" value="Unassembled WGS sequence"/>
</dbReference>
<proteinExistence type="predicted"/>
<organism evidence="1 2">
    <name type="scientific">Meloidogyne graminicola</name>
    <dbReference type="NCBI Taxonomy" id="189291"/>
    <lineage>
        <taxon>Eukaryota</taxon>
        <taxon>Metazoa</taxon>
        <taxon>Ecdysozoa</taxon>
        <taxon>Nematoda</taxon>
        <taxon>Chromadorea</taxon>
        <taxon>Rhabditida</taxon>
        <taxon>Tylenchina</taxon>
        <taxon>Tylenchomorpha</taxon>
        <taxon>Tylenchoidea</taxon>
        <taxon>Meloidogynidae</taxon>
        <taxon>Meloidogyninae</taxon>
        <taxon>Meloidogyne</taxon>
    </lineage>
</organism>
<evidence type="ECO:0000313" key="1">
    <source>
        <dbReference type="EMBL" id="KAF7639389.1"/>
    </source>
</evidence>
<keyword evidence="2" id="KW-1185">Reference proteome</keyword>
<comment type="caution">
    <text evidence="1">The sequence shown here is derived from an EMBL/GenBank/DDBJ whole genome shotgun (WGS) entry which is preliminary data.</text>
</comment>
<protein>
    <submittedName>
        <fullName evidence="1">Uncharacterized protein</fullName>
    </submittedName>
</protein>
<gene>
    <name evidence="1" type="ORF">Mgra_00001059</name>
</gene>
<evidence type="ECO:0000313" key="2">
    <source>
        <dbReference type="Proteomes" id="UP000605970"/>
    </source>
</evidence>
<dbReference type="EMBL" id="JABEBT010000005">
    <property type="protein sequence ID" value="KAF7639389.1"/>
    <property type="molecule type" value="Genomic_DNA"/>
</dbReference>